<evidence type="ECO:0000256" key="2">
    <source>
        <dbReference type="ARBA" id="ARBA00007783"/>
    </source>
</evidence>
<protein>
    <submittedName>
        <fullName evidence="10">ABC transporter permease</fullName>
    </submittedName>
</protein>
<evidence type="ECO:0000256" key="5">
    <source>
        <dbReference type="ARBA" id="ARBA00022692"/>
    </source>
</evidence>
<proteinExistence type="inferred from homology"/>
<name>A0A921MS33_9BACT</name>
<evidence type="ECO:0000256" key="8">
    <source>
        <dbReference type="SAM" id="Phobius"/>
    </source>
</evidence>
<evidence type="ECO:0000256" key="7">
    <source>
        <dbReference type="ARBA" id="ARBA00023136"/>
    </source>
</evidence>
<keyword evidence="7 8" id="KW-0472">Membrane</keyword>
<evidence type="ECO:0000256" key="6">
    <source>
        <dbReference type="ARBA" id="ARBA00022989"/>
    </source>
</evidence>
<dbReference type="GO" id="GO:0140359">
    <property type="term" value="F:ABC-type transporter activity"/>
    <property type="evidence" value="ECO:0007669"/>
    <property type="project" value="InterPro"/>
</dbReference>
<dbReference type="PANTHER" id="PTHR30294:SF29">
    <property type="entry name" value="MULTIDRUG ABC TRANSPORTER PERMEASE YBHS-RELATED"/>
    <property type="match status" value="1"/>
</dbReference>
<keyword evidence="3" id="KW-0813">Transport</keyword>
<gene>
    <name evidence="10" type="ORF">K8U91_09900</name>
</gene>
<dbReference type="EMBL" id="DYUD01000026">
    <property type="protein sequence ID" value="HJG89763.1"/>
    <property type="molecule type" value="Genomic_DNA"/>
</dbReference>
<feature type="domain" description="ABC transmembrane type-2" evidence="9">
    <location>
        <begin position="136"/>
        <end position="366"/>
    </location>
</feature>
<keyword evidence="4" id="KW-1003">Cell membrane</keyword>
<evidence type="ECO:0000256" key="4">
    <source>
        <dbReference type="ARBA" id="ARBA00022475"/>
    </source>
</evidence>
<dbReference type="Proteomes" id="UP000757103">
    <property type="component" value="Unassembled WGS sequence"/>
</dbReference>
<dbReference type="InterPro" id="IPR051449">
    <property type="entry name" value="ABC-2_transporter_component"/>
</dbReference>
<dbReference type="Gene3D" id="3.40.1710.10">
    <property type="entry name" value="abc type-2 transporter like domain"/>
    <property type="match status" value="1"/>
</dbReference>
<feature type="transmembrane region" description="Helical" evidence="8">
    <location>
        <begin position="173"/>
        <end position="197"/>
    </location>
</feature>
<feature type="transmembrane region" description="Helical" evidence="8">
    <location>
        <begin position="286"/>
        <end position="305"/>
    </location>
</feature>
<feature type="transmembrane region" description="Helical" evidence="8">
    <location>
        <begin position="251"/>
        <end position="274"/>
    </location>
</feature>
<reference evidence="10" key="2">
    <citation type="submission" date="2021-09" db="EMBL/GenBank/DDBJ databases">
        <authorList>
            <person name="Gilroy R."/>
        </authorList>
    </citation>
    <scope>NUCLEOTIDE SEQUENCE</scope>
    <source>
        <strain evidence="10">CHK121-7720</strain>
    </source>
</reference>
<feature type="transmembrane region" description="Helical" evidence="8">
    <location>
        <begin position="20"/>
        <end position="40"/>
    </location>
</feature>
<organism evidence="10 11">
    <name type="scientific">Barnesiella viscericola</name>
    <dbReference type="NCBI Taxonomy" id="397865"/>
    <lineage>
        <taxon>Bacteria</taxon>
        <taxon>Pseudomonadati</taxon>
        <taxon>Bacteroidota</taxon>
        <taxon>Bacteroidia</taxon>
        <taxon>Bacteroidales</taxon>
        <taxon>Barnesiellaceae</taxon>
        <taxon>Barnesiella</taxon>
    </lineage>
</organism>
<keyword evidence="6 8" id="KW-1133">Transmembrane helix</keyword>
<dbReference type="InterPro" id="IPR013525">
    <property type="entry name" value="ABC2_TM"/>
</dbReference>
<sequence>MRTLRVLLEKEFRQFTRNAFMPKMVILFPLLVMLVIPWVTTMDVRHVGVSVVDNDHSELSRRIVEKLRASDYFTLRGVTGSYEEAYATLEAGKADVILSIPESFELSLAGSSPRRIGIDVNGTNALKGGLGSQYMVQIVQQALTEVRQEQSPVVQADLFAVQNRYNPTLNYPYFMVPALMIILLILICGFLPGLNLVSEKEFGTIEQINVTPVSRFLFTLAKLIPYWIIGFVVLTLAMLLAWWVYGLTPAGSVGAVYLAALFFILTMSGLGIIIANRSSTMQQTMFVMFFFIMIFVLMSGLLTPIESMPAWARDITYLLPPRYFVTVMRAVYLKGASVVELWPQYVALLGFAGLFNAVAALTYKKQS</sequence>
<evidence type="ECO:0000313" key="11">
    <source>
        <dbReference type="Proteomes" id="UP000757103"/>
    </source>
</evidence>
<comment type="caution">
    <text evidence="10">The sequence shown here is derived from an EMBL/GenBank/DDBJ whole genome shotgun (WGS) entry which is preliminary data.</text>
</comment>
<dbReference type="Pfam" id="PF12698">
    <property type="entry name" value="ABC2_membrane_3"/>
    <property type="match status" value="1"/>
</dbReference>
<feature type="transmembrane region" description="Helical" evidence="8">
    <location>
        <begin position="224"/>
        <end position="245"/>
    </location>
</feature>
<evidence type="ECO:0000313" key="10">
    <source>
        <dbReference type="EMBL" id="HJG89763.1"/>
    </source>
</evidence>
<dbReference type="PROSITE" id="PS51012">
    <property type="entry name" value="ABC_TM2"/>
    <property type="match status" value="1"/>
</dbReference>
<dbReference type="RefSeq" id="WP_273306824.1">
    <property type="nucleotide sequence ID" value="NZ_DYUD01000026.1"/>
</dbReference>
<comment type="similarity">
    <text evidence="2">Belongs to the ABC-2 integral membrane protein family.</text>
</comment>
<dbReference type="InterPro" id="IPR047817">
    <property type="entry name" value="ABC2_TM_bact-type"/>
</dbReference>
<keyword evidence="5 8" id="KW-0812">Transmembrane</keyword>
<dbReference type="AlphaFoldDB" id="A0A921MS33"/>
<comment type="subcellular location">
    <subcellularLocation>
        <location evidence="1">Cell membrane</location>
        <topology evidence="1">Multi-pass membrane protein</topology>
    </subcellularLocation>
</comment>
<dbReference type="GO" id="GO:0005886">
    <property type="term" value="C:plasma membrane"/>
    <property type="evidence" value="ECO:0007669"/>
    <property type="project" value="UniProtKB-SubCell"/>
</dbReference>
<feature type="transmembrane region" description="Helical" evidence="8">
    <location>
        <begin position="342"/>
        <end position="363"/>
    </location>
</feature>
<dbReference type="PANTHER" id="PTHR30294">
    <property type="entry name" value="MEMBRANE COMPONENT OF ABC TRANSPORTER YHHJ-RELATED"/>
    <property type="match status" value="1"/>
</dbReference>
<evidence type="ECO:0000256" key="1">
    <source>
        <dbReference type="ARBA" id="ARBA00004651"/>
    </source>
</evidence>
<evidence type="ECO:0000259" key="9">
    <source>
        <dbReference type="PROSITE" id="PS51012"/>
    </source>
</evidence>
<evidence type="ECO:0000256" key="3">
    <source>
        <dbReference type="ARBA" id="ARBA00022448"/>
    </source>
</evidence>
<accession>A0A921MS33</accession>
<reference evidence="10" key="1">
    <citation type="journal article" date="2021" name="PeerJ">
        <title>Extensive microbial diversity within the chicken gut microbiome revealed by metagenomics and culture.</title>
        <authorList>
            <person name="Gilroy R."/>
            <person name="Ravi A."/>
            <person name="Getino M."/>
            <person name="Pursley I."/>
            <person name="Horton D.L."/>
            <person name="Alikhan N.F."/>
            <person name="Baker D."/>
            <person name="Gharbi K."/>
            <person name="Hall N."/>
            <person name="Watson M."/>
            <person name="Adriaenssens E.M."/>
            <person name="Foster-Nyarko E."/>
            <person name="Jarju S."/>
            <person name="Secka A."/>
            <person name="Antonio M."/>
            <person name="Oren A."/>
            <person name="Chaudhuri R.R."/>
            <person name="La Ragione R."/>
            <person name="Hildebrand F."/>
            <person name="Pallen M.J."/>
        </authorList>
    </citation>
    <scope>NUCLEOTIDE SEQUENCE</scope>
    <source>
        <strain evidence="10">CHK121-7720</strain>
    </source>
</reference>